<evidence type="ECO:0000313" key="1">
    <source>
        <dbReference type="EMBL" id="MBC5635439.1"/>
    </source>
</evidence>
<gene>
    <name evidence="1" type="ORF">H8S33_01250</name>
</gene>
<reference evidence="1" key="1">
    <citation type="submission" date="2020-08" db="EMBL/GenBank/DDBJ databases">
        <title>Genome public.</title>
        <authorList>
            <person name="Liu C."/>
            <person name="Sun Q."/>
        </authorList>
    </citation>
    <scope>NUCLEOTIDE SEQUENCE</scope>
    <source>
        <strain evidence="1">BX22</strain>
    </source>
</reference>
<accession>A0A923L2T9</accession>
<keyword evidence="2" id="KW-1185">Reference proteome</keyword>
<dbReference type="EMBL" id="JACOOL010000001">
    <property type="protein sequence ID" value="MBC5635439.1"/>
    <property type="molecule type" value="Genomic_DNA"/>
</dbReference>
<dbReference type="InterPro" id="IPR021596">
    <property type="entry name" value="DUF3219"/>
</dbReference>
<organism evidence="1 2">
    <name type="scientific">Ornithinibacillus hominis</name>
    <dbReference type="NCBI Taxonomy" id="2763055"/>
    <lineage>
        <taxon>Bacteria</taxon>
        <taxon>Bacillati</taxon>
        <taxon>Bacillota</taxon>
        <taxon>Bacilli</taxon>
        <taxon>Bacillales</taxon>
        <taxon>Bacillaceae</taxon>
        <taxon>Ornithinibacillus</taxon>
    </lineage>
</organism>
<dbReference type="AlphaFoldDB" id="A0A923L2T9"/>
<proteinExistence type="predicted"/>
<dbReference type="Gene3D" id="2.40.30.80">
    <property type="entry name" value="YkvR-like"/>
    <property type="match status" value="1"/>
</dbReference>
<dbReference type="RefSeq" id="WP_186868144.1">
    <property type="nucleotide sequence ID" value="NZ_JACOOL010000001.1"/>
</dbReference>
<comment type="caution">
    <text evidence="1">The sequence shown here is derived from an EMBL/GenBank/DDBJ whole genome shotgun (WGS) entry which is preliminary data.</text>
</comment>
<protein>
    <submittedName>
        <fullName evidence="1">DUF3219 family protein</fullName>
    </submittedName>
</protein>
<evidence type="ECO:0000313" key="2">
    <source>
        <dbReference type="Proteomes" id="UP000637359"/>
    </source>
</evidence>
<dbReference type="Pfam" id="PF11514">
    <property type="entry name" value="DUF3219"/>
    <property type="match status" value="1"/>
</dbReference>
<name>A0A923L2T9_9BACI</name>
<dbReference type="InterPro" id="IPR023105">
    <property type="entry name" value="YkvR-like_sf"/>
</dbReference>
<sequence length="96" mass="10752">MGKTVALNELTIDADEVELSKAEVGGQSRYQLKLAFKVTHKDYHDVTVELYKNDFLVKVEGAEFHAEIQHYATSVTNLYEEGAVGDFSLTLIEKSN</sequence>
<dbReference type="Proteomes" id="UP000637359">
    <property type="component" value="Unassembled WGS sequence"/>
</dbReference>
<dbReference type="SUPFAM" id="SSF159173">
    <property type="entry name" value="YkvR-like"/>
    <property type="match status" value="1"/>
</dbReference>